<sequence>MKKLDHVDRQILQILHEDGRIPYTEIAHQLGVSEGTIRSRITRLLQDGVFQFVIQPDPEKLGLHVQAIIGLTTKLGLQKEVAEKLSKFSAVRFVGAYSGKHDLIIQACFHSNDELITFVNERLSQIEGIAAADVSLELKQYKDTFSFVQDDEVTLQ</sequence>
<dbReference type="KEGG" id="bfm:BP422_07130"/>
<dbReference type="RefSeq" id="WP_012686077.1">
    <property type="nucleotide sequence ID" value="NZ_BAAFVL010000004.1"/>
</dbReference>
<feature type="domain" description="HTH asnC-type" evidence="4">
    <location>
        <begin position="4"/>
        <end position="64"/>
    </location>
</feature>
<evidence type="ECO:0000313" key="8">
    <source>
        <dbReference type="Proteomes" id="UP000035218"/>
    </source>
</evidence>
<dbReference type="OrthoDB" id="529868at2"/>
<dbReference type="Gene3D" id="1.10.10.10">
    <property type="entry name" value="Winged helix-like DNA-binding domain superfamily/Winged helix DNA-binding domain"/>
    <property type="match status" value="1"/>
</dbReference>
<dbReference type="Pfam" id="PF01037">
    <property type="entry name" value="AsnC_trans_reg"/>
    <property type="match status" value="1"/>
</dbReference>
<dbReference type="PANTHER" id="PTHR30154">
    <property type="entry name" value="LEUCINE-RESPONSIVE REGULATORY PROTEIN"/>
    <property type="match status" value="1"/>
</dbReference>
<dbReference type="InterPro" id="IPR000485">
    <property type="entry name" value="AsnC-type_HTH_dom"/>
</dbReference>
<evidence type="ECO:0000313" key="7">
    <source>
        <dbReference type="EMBL" id="KLH99769.1"/>
    </source>
</evidence>
<dbReference type="PRINTS" id="PR00033">
    <property type="entry name" value="HTHASNC"/>
</dbReference>
<dbReference type="PROSITE" id="PS00519">
    <property type="entry name" value="HTH_ASNC_1"/>
    <property type="match status" value="1"/>
</dbReference>
<dbReference type="EMBL" id="LDCN01000002">
    <property type="protein sequence ID" value="KLH99769.1"/>
    <property type="molecule type" value="Genomic_DNA"/>
</dbReference>
<keyword evidence="1" id="KW-0805">Transcription regulation</keyword>
<dbReference type="InterPro" id="IPR019885">
    <property type="entry name" value="Tscrpt_reg_HTH_AsnC-type_CS"/>
</dbReference>
<evidence type="ECO:0000313" key="10">
    <source>
        <dbReference type="Proteomes" id="UP000319498"/>
    </source>
</evidence>
<reference evidence="7 8" key="1">
    <citation type="submission" date="2015-05" db="EMBL/GenBank/DDBJ databases">
        <title>Genome sequencing project for genomic taxonomy and phylogenomics of Bacillus-like bacteria.</title>
        <authorList>
            <person name="Liu B."/>
            <person name="Wang J."/>
            <person name="Zhu Y."/>
            <person name="Liu G."/>
            <person name="Chen Q."/>
            <person name="Chen Z."/>
            <person name="Lan J."/>
            <person name="Che J."/>
            <person name="Ge C."/>
            <person name="Shi H."/>
            <person name="Pan Z."/>
            <person name="Liu X."/>
        </authorList>
    </citation>
    <scope>NUCLEOTIDE SEQUENCE [LARGE SCALE GENOMIC DNA]</scope>
    <source>
        <strain evidence="7 8">DSM 9885</strain>
    </source>
</reference>
<evidence type="ECO:0000256" key="3">
    <source>
        <dbReference type="ARBA" id="ARBA00023163"/>
    </source>
</evidence>
<dbReference type="Gene3D" id="3.30.70.920">
    <property type="match status" value="1"/>
</dbReference>
<dbReference type="EMBL" id="BJOL01000001">
    <property type="protein sequence ID" value="GED56172.1"/>
    <property type="molecule type" value="Genomic_DNA"/>
</dbReference>
<dbReference type="Pfam" id="PF13404">
    <property type="entry name" value="HTH_AsnC-type"/>
    <property type="match status" value="1"/>
</dbReference>
<dbReference type="Proteomes" id="UP000197781">
    <property type="component" value="Chromosome"/>
</dbReference>
<dbReference type="InterPro" id="IPR011008">
    <property type="entry name" value="Dimeric_a/b-barrel"/>
</dbReference>
<dbReference type="InterPro" id="IPR011991">
    <property type="entry name" value="ArsR-like_HTH"/>
</dbReference>
<dbReference type="SUPFAM" id="SSF46785">
    <property type="entry name" value="Winged helix' DNA-binding domain"/>
    <property type="match status" value="1"/>
</dbReference>
<keyword evidence="10" id="KW-1185">Reference proteome</keyword>
<dbReference type="SUPFAM" id="SSF54909">
    <property type="entry name" value="Dimeric alpha+beta barrel"/>
    <property type="match status" value="1"/>
</dbReference>
<dbReference type="Proteomes" id="UP000035218">
    <property type="component" value="Unassembled WGS sequence"/>
</dbReference>
<dbReference type="SMART" id="SM00344">
    <property type="entry name" value="HTH_ASNC"/>
    <property type="match status" value="1"/>
</dbReference>
<dbReference type="InterPro" id="IPR036388">
    <property type="entry name" value="WH-like_DNA-bd_sf"/>
</dbReference>
<accession>A0A0H0SMW4</accession>
<dbReference type="GO" id="GO:0005829">
    <property type="term" value="C:cytosol"/>
    <property type="evidence" value="ECO:0007669"/>
    <property type="project" value="TreeGrafter"/>
</dbReference>
<dbReference type="Proteomes" id="UP000319498">
    <property type="component" value="Unassembled WGS sequence"/>
</dbReference>
<proteinExistence type="predicted"/>
<dbReference type="GO" id="GO:0043200">
    <property type="term" value="P:response to amino acid"/>
    <property type="evidence" value="ECO:0007669"/>
    <property type="project" value="TreeGrafter"/>
</dbReference>
<evidence type="ECO:0000256" key="1">
    <source>
        <dbReference type="ARBA" id="ARBA00023015"/>
    </source>
</evidence>
<name>A0A0H0SMW4_9BACL</name>
<evidence type="ECO:0000256" key="2">
    <source>
        <dbReference type="ARBA" id="ARBA00023125"/>
    </source>
</evidence>
<dbReference type="GeneID" id="95751384"/>
<dbReference type="InterPro" id="IPR019888">
    <property type="entry name" value="Tscrpt_reg_AsnC-like"/>
</dbReference>
<keyword evidence="2" id="KW-0238">DNA-binding</keyword>
<evidence type="ECO:0000313" key="6">
    <source>
        <dbReference type="EMBL" id="GED56172.1"/>
    </source>
</evidence>
<protein>
    <submittedName>
        <fullName evidence="5">Transcriptional regulator</fullName>
    </submittedName>
</protein>
<evidence type="ECO:0000313" key="5">
    <source>
        <dbReference type="EMBL" id="ASJ53346.1"/>
    </source>
</evidence>
<dbReference type="InterPro" id="IPR019887">
    <property type="entry name" value="Tscrpt_reg_AsnC/Lrp_C"/>
</dbReference>
<dbReference type="PROSITE" id="PS50956">
    <property type="entry name" value="HTH_ASNC_2"/>
    <property type="match status" value="1"/>
</dbReference>
<gene>
    <name evidence="7" type="ORF">AA984_06455</name>
    <name evidence="6" type="ORF">BFO01nite_03040</name>
    <name evidence="5" type="ORF">BP422_07130</name>
</gene>
<dbReference type="GO" id="GO:0043565">
    <property type="term" value="F:sequence-specific DNA binding"/>
    <property type="evidence" value="ECO:0007669"/>
    <property type="project" value="InterPro"/>
</dbReference>
<organism evidence="5 9">
    <name type="scientific">Brevibacillus formosus</name>
    <dbReference type="NCBI Taxonomy" id="54913"/>
    <lineage>
        <taxon>Bacteria</taxon>
        <taxon>Bacillati</taxon>
        <taxon>Bacillota</taxon>
        <taxon>Bacilli</taxon>
        <taxon>Bacillales</taxon>
        <taxon>Paenibacillaceae</taxon>
        <taxon>Brevibacillus</taxon>
    </lineage>
</organism>
<keyword evidence="3" id="KW-0804">Transcription</keyword>
<dbReference type="InterPro" id="IPR036390">
    <property type="entry name" value="WH_DNA-bd_sf"/>
</dbReference>
<reference evidence="5 9" key="2">
    <citation type="submission" date="2016-11" db="EMBL/GenBank/DDBJ databases">
        <authorList>
            <person name="Jaros S."/>
            <person name="Januszkiewicz K."/>
            <person name="Wedrychowicz H."/>
        </authorList>
    </citation>
    <scope>NUCLEOTIDE SEQUENCE [LARGE SCALE GENOMIC DNA]</scope>
    <source>
        <strain evidence="5 9">NF2</strain>
    </source>
</reference>
<evidence type="ECO:0000313" key="9">
    <source>
        <dbReference type="Proteomes" id="UP000197781"/>
    </source>
</evidence>
<dbReference type="EMBL" id="CP018145">
    <property type="protein sequence ID" value="ASJ53346.1"/>
    <property type="molecule type" value="Genomic_DNA"/>
</dbReference>
<evidence type="ECO:0000259" key="4">
    <source>
        <dbReference type="PROSITE" id="PS50956"/>
    </source>
</evidence>
<dbReference type="PANTHER" id="PTHR30154:SF34">
    <property type="entry name" value="TRANSCRIPTIONAL REGULATOR AZLB"/>
    <property type="match status" value="1"/>
</dbReference>
<reference evidence="6 10" key="3">
    <citation type="submission" date="2019-06" db="EMBL/GenBank/DDBJ databases">
        <title>Whole genome shotgun sequence of Brevibacillus formosus NBRC 15716.</title>
        <authorList>
            <person name="Hosoyama A."/>
            <person name="Uohara A."/>
            <person name="Ohji S."/>
            <person name="Ichikawa N."/>
        </authorList>
    </citation>
    <scope>NUCLEOTIDE SEQUENCE [LARGE SCALE GENOMIC DNA]</scope>
    <source>
        <strain evidence="6 10">NBRC 15716</strain>
    </source>
</reference>
<dbReference type="CDD" id="cd00090">
    <property type="entry name" value="HTH_ARSR"/>
    <property type="match status" value="1"/>
</dbReference>
<dbReference type="AlphaFoldDB" id="A0A0H0SMW4"/>